<evidence type="ECO:0000313" key="13">
    <source>
        <dbReference type="Proteomes" id="UP000829364"/>
    </source>
</evidence>
<dbReference type="KEGG" id="ptkz:JDV02_007467"/>
<keyword evidence="6 11" id="KW-0812">Transmembrane</keyword>
<keyword evidence="12" id="KW-0378">Hydrolase</keyword>
<evidence type="ECO:0000313" key="12">
    <source>
        <dbReference type="EMBL" id="UNI21479.1"/>
    </source>
</evidence>
<evidence type="ECO:0000256" key="6">
    <source>
        <dbReference type="ARBA" id="ARBA00022692"/>
    </source>
</evidence>
<dbReference type="SMART" id="SM00780">
    <property type="entry name" value="PIG-X"/>
    <property type="match status" value="1"/>
</dbReference>
<dbReference type="PANTHER" id="PTHR28533:SF1">
    <property type="entry name" value="PROTEIN PBN1"/>
    <property type="match status" value="1"/>
</dbReference>
<dbReference type="GO" id="GO:0006508">
    <property type="term" value="P:proteolysis"/>
    <property type="evidence" value="ECO:0007669"/>
    <property type="project" value="UniProtKB-KW"/>
</dbReference>
<keyword evidence="5 11" id="KW-0337">GPI-anchor biosynthesis</keyword>
<keyword evidence="10" id="KW-0325">Glycoprotein</keyword>
<evidence type="ECO:0000256" key="1">
    <source>
        <dbReference type="ARBA" id="ARBA00004643"/>
    </source>
</evidence>
<comment type="subcellular location">
    <subcellularLocation>
        <location evidence="11">Endoplasmic reticulum membrane</location>
        <topology evidence="11">Single-pass membrane protein</topology>
    </subcellularLocation>
    <subcellularLocation>
        <location evidence="1">Endoplasmic reticulum membrane</location>
        <topology evidence="1">Single-pass type III membrane protein</topology>
    </subcellularLocation>
</comment>
<accession>A0A9Q8QMK1</accession>
<name>A0A9Q8QMK1_9HYPO</name>
<organism evidence="12 13">
    <name type="scientific">Purpureocillium takamizusanense</name>
    <dbReference type="NCBI Taxonomy" id="2060973"/>
    <lineage>
        <taxon>Eukaryota</taxon>
        <taxon>Fungi</taxon>
        <taxon>Dikarya</taxon>
        <taxon>Ascomycota</taxon>
        <taxon>Pezizomycotina</taxon>
        <taxon>Sordariomycetes</taxon>
        <taxon>Hypocreomycetidae</taxon>
        <taxon>Hypocreales</taxon>
        <taxon>Ophiocordycipitaceae</taxon>
        <taxon>Purpureocillium</taxon>
    </lineage>
</organism>
<dbReference type="InterPro" id="IPR013233">
    <property type="entry name" value="PIG-X/PBN1"/>
</dbReference>
<dbReference type="InterPro" id="IPR042322">
    <property type="entry name" value="Pbn1"/>
</dbReference>
<dbReference type="GeneID" id="72069415"/>
<dbReference type="AlphaFoldDB" id="A0A9Q8QMK1"/>
<keyword evidence="12" id="KW-0645">Protease</keyword>
<dbReference type="EMBL" id="CP086360">
    <property type="protein sequence ID" value="UNI21479.1"/>
    <property type="molecule type" value="Genomic_DNA"/>
</dbReference>
<dbReference type="Pfam" id="PF08320">
    <property type="entry name" value="PIG-X"/>
    <property type="match status" value="1"/>
</dbReference>
<comment type="function">
    <text evidence="11">Required for proper folding and/or the stability of a subset of proteins in the endoplasmic reticulum. Component of glycosylphosphatidylinositol-mannosyltransferase 1 which transfers the first of the 4 mannoses in the GPI-anchor precursors during GPI-anchor biosynthesis. Probably acts by stabilizing the mannosyltransferase GPI14.</text>
</comment>
<evidence type="ECO:0000256" key="7">
    <source>
        <dbReference type="ARBA" id="ARBA00022824"/>
    </source>
</evidence>
<comment type="similarity">
    <text evidence="3 11">Belongs to the PIGX family.</text>
</comment>
<evidence type="ECO:0000256" key="5">
    <source>
        <dbReference type="ARBA" id="ARBA00022502"/>
    </source>
</evidence>
<dbReference type="GO" id="GO:0008233">
    <property type="term" value="F:peptidase activity"/>
    <property type="evidence" value="ECO:0007669"/>
    <property type="project" value="UniProtKB-KW"/>
</dbReference>
<evidence type="ECO:0000256" key="3">
    <source>
        <dbReference type="ARBA" id="ARBA00010345"/>
    </source>
</evidence>
<reference evidence="12" key="1">
    <citation type="submission" date="2021-11" db="EMBL/GenBank/DDBJ databases">
        <title>Purpureocillium_takamizusanense_genome.</title>
        <authorList>
            <person name="Nguyen N.-H."/>
        </authorList>
    </citation>
    <scope>NUCLEOTIDE SEQUENCE</scope>
    <source>
        <strain evidence="12">PT3</strain>
    </source>
</reference>
<evidence type="ECO:0000256" key="8">
    <source>
        <dbReference type="ARBA" id="ARBA00022989"/>
    </source>
</evidence>
<dbReference type="OrthoDB" id="5546453at2759"/>
<evidence type="ECO:0000256" key="2">
    <source>
        <dbReference type="ARBA" id="ARBA00004687"/>
    </source>
</evidence>
<evidence type="ECO:0000256" key="4">
    <source>
        <dbReference type="ARBA" id="ARBA00020410"/>
    </source>
</evidence>
<dbReference type="GO" id="GO:1990529">
    <property type="term" value="C:glycosylphosphatidylinositol-mannosyltransferase I complex"/>
    <property type="evidence" value="ECO:0007669"/>
    <property type="project" value="TreeGrafter"/>
</dbReference>
<protein>
    <recommendedName>
        <fullName evidence="4 11">Protein PBN1</fullName>
    </recommendedName>
</protein>
<proteinExistence type="inferred from homology"/>
<dbReference type="GO" id="GO:0000030">
    <property type="term" value="F:mannosyltransferase activity"/>
    <property type="evidence" value="ECO:0007669"/>
    <property type="project" value="TreeGrafter"/>
</dbReference>
<evidence type="ECO:0000256" key="9">
    <source>
        <dbReference type="ARBA" id="ARBA00023136"/>
    </source>
</evidence>
<feature type="transmembrane region" description="Helical" evidence="11">
    <location>
        <begin position="450"/>
        <end position="469"/>
    </location>
</feature>
<dbReference type="GO" id="GO:0006506">
    <property type="term" value="P:GPI anchor biosynthetic process"/>
    <property type="evidence" value="ECO:0007669"/>
    <property type="project" value="UniProtKB-KW"/>
</dbReference>
<keyword evidence="7 11" id="KW-0256">Endoplasmic reticulum</keyword>
<comment type="pathway">
    <text evidence="2 11">Glycolipid biosynthesis; glycosylphosphatidylinositol-anchor biosynthesis.</text>
</comment>
<dbReference type="PANTHER" id="PTHR28533">
    <property type="entry name" value="PROTEIN PBN1"/>
    <property type="match status" value="1"/>
</dbReference>
<sequence length="495" mass="53840">MRERVTFLQGPSADVDPAALQIEAAGLLGPSAEAIRQDRFSLSLDELPRDLATLLGAFDELHLKWASPVAYETLDPFGSRISPGLHVLYTTAENDGVKATKLCSALQAFGSLDCTKPEAFTVTTTEPGSDKKSSYFYQELNDLSAFVASSVGTLCSSSDATCESRLRNLRTASSLDISYESGSQTLKVTPLWPLERREIAVPRSSGRTEVGIFAQDTPHKAEMHELGVAGLLSVLGEKKDPSATVFSFPSRHRTSDSHFSCEFLEPAGLHPTLQLKLSSAKLPLDDAGCAPYAYFTLPKTIFADRYQYEDSLFLASKNLTASRYTSFPVDLEAPAYTTTTWGSSVLLELAPPASGQPGDWTAEVPLHLRYLKPSASGRVPVEVPYPAVFWACDMAGEVDFPTNPFDRRQLGYDGLFSSQTSFWHVAPKPVSGNRITSALYVPVLRDEGAAWIRLGTTVAVGLGFAWVLWKLLGVYRVAGYGSVAAEAARKDKKTR</sequence>
<gene>
    <name evidence="12" type="primary">PBN1</name>
    <name evidence="12" type="ORF">JDV02_007467</name>
</gene>
<dbReference type="GO" id="GO:0005789">
    <property type="term" value="C:endoplasmic reticulum membrane"/>
    <property type="evidence" value="ECO:0007669"/>
    <property type="project" value="UniProtKB-SubCell"/>
</dbReference>
<keyword evidence="9 11" id="KW-0472">Membrane</keyword>
<evidence type="ECO:0000256" key="10">
    <source>
        <dbReference type="ARBA" id="ARBA00023180"/>
    </source>
</evidence>
<dbReference type="Proteomes" id="UP000829364">
    <property type="component" value="Chromosome 7"/>
</dbReference>
<dbReference type="RefSeq" id="XP_047844960.1">
    <property type="nucleotide sequence ID" value="XM_047988961.1"/>
</dbReference>
<evidence type="ECO:0000256" key="11">
    <source>
        <dbReference type="RuleBase" id="RU366056"/>
    </source>
</evidence>
<keyword evidence="13" id="KW-1185">Reference proteome</keyword>
<keyword evidence="8 11" id="KW-1133">Transmembrane helix</keyword>